<evidence type="ECO:0000256" key="7">
    <source>
        <dbReference type="ARBA" id="ARBA00023136"/>
    </source>
</evidence>
<evidence type="ECO:0000313" key="10">
    <source>
        <dbReference type="Proteomes" id="UP000029734"/>
    </source>
</evidence>
<reference evidence="9 10" key="2">
    <citation type="submission" date="2014-10" db="EMBL/GenBank/DDBJ databases">
        <title>Comparative genomics of the Paenibacillus odorifer group.</title>
        <authorList>
            <person name="Tsai Y.-C."/>
            <person name="Martin N."/>
            <person name="Korlach J."/>
            <person name="Wiedmann M."/>
        </authorList>
    </citation>
    <scope>NUCLEOTIDE SEQUENCE [LARGE SCALE GENOMIC DNA]</scope>
    <source>
        <strain evidence="9 10">DSM 18334</strain>
    </source>
</reference>
<dbReference type="Pfam" id="PF03845">
    <property type="entry name" value="Spore_permease"/>
    <property type="match status" value="1"/>
</dbReference>
<feature type="transmembrane region" description="Helical" evidence="8">
    <location>
        <begin position="221"/>
        <end position="244"/>
    </location>
</feature>
<dbReference type="RefSeq" id="WP_036650537.1">
    <property type="nucleotide sequence ID" value="NZ_JQCR01000002.1"/>
</dbReference>
<feature type="transmembrane region" description="Helical" evidence="8">
    <location>
        <begin position="190"/>
        <end position="209"/>
    </location>
</feature>
<dbReference type="STRING" id="268407.PWYN_09390"/>
<dbReference type="eggNOG" id="COG0531">
    <property type="taxonomic scope" value="Bacteria"/>
</dbReference>
<evidence type="ECO:0000256" key="5">
    <source>
        <dbReference type="ARBA" id="ARBA00022692"/>
    </source>
</evidence>
<dbReference type="OrthoDB" id="2716906at2"/>
<sequence>MYTKPRDKISAGQATIVMVNYIVGAGILTLPRTMVEAAGTPDVWISVILGGIASMLTGIIMVKLCQRFPGESFFQFSRKIIGKPLGACLNIVIVAYFLSIASFEVRTVQEVTGFFLLEGTPAWAIGASFMWIALYLCRGGINAVSRLCRLIVPITWTIFFGVCLISLEVFDLNNLRPVLGEGIGPVLKGIKPAEVTFTLGEAMLFLTAFMEKPKKAVKVIVGGTAIATVFYVVAVVLTIGAFSVDGVTTRTWPFLDLIRSFEVNYLIFERFESLLMSIWIMQIFCLFCISFYGAALGLSQTINRKFHNVLFALLPLMYIFSQLPPNINGLFKLGAANGNWAIILFGLLPLPMLLIARLRRVGS</sequence>
<keyword evidence="5 8" id="KW-0812">Transmembrane</keyword>
<feature type="transmembrane region" description="Helical" evidence="8">
    <location>
        <begin position="43"/>
        <end position="64"/>
    </location>
</feature>
<dbReference type="GO" id="GO:0009847">
    <property type="term" value="P:spore germination"/>
    <property type="evidence" value="ECO:0007669"/>
    <property type="project" value="InterPro"/>
</dbReference>
<dbReference type="Gene3D" id="1.20.1740.10">
    <property type="entry name" value="Amino acid/polyamine transporter I"/>
    <property type="match status" value="1"/>
</dbReference>
<evidence type="ECO:0000256" key="3">
    <source>
        <dbReference type="ARBA" id="ARBA00022448"/>
    </source>
</evidence>
<name>A0A098MAF7_9BACL</name>
<feature type="transmembrane region" description="Helical" evidence="8">
    <location>
        <begin position="12"/>
        <end position="31"/>
    </location>
</feature>
<protein>
    <submittedName>
        <fullName evidence="9">Spore gernimation protein</fullName>
    </submittedName>
</protein>
<evidence type="ECO:0000256" key="6">
    <source>
        <dbReference type="ARBA" id="ARBA00022989"/>
    </source>
</evidence>
<feature type="transmembrane region" description="Helical" evidence="8">
    <location>
        <begin position="85"/>
        <end position="103"/>
    </location>
</feature>
<dbReference type="PANTHER" id="PTHR34975">
    <property type="entry name" value="SPORE GERMINATION PROTEIN A2"/>
    <property type="match status" value="1"/>
</dbReference>
<feature type="transmembrane region" description="Helical" evidence="8">
    <location>
        <begin position="309"/>
        <end position="327"/>
    </location>
</feature>
<feature type="transmembrane region" description="Helical" evidence="8">
    <location>
        <begin position="274"/>
        <end position="297"/>
    </location>
</feature>
<evidence type="ECO:0000256" key="1">
    <source>
        <dbReference type="ARBA" id="ARBA00004141"/>
    </source>
</evidence>
<evidence type="ECO:0000256" key="8">
    <source>
        <dbReference type="SAM" id="Phobius"/>
    </source>
</evidence>
<keyword evidence="10" id="KW-1185">Reference proteome</keyword>
<organism evidence="9 10">
    <name type="scientific">Paenibacillus wynnii</name>
    <dbReference type="NCBI Taxonomy" id="268407"/>
    <lineage>
        <taxon>Bacteria</taxon>
        <taxon>Bacillati</taxon>
        <taxon>Bacillota</taxon>
        <taxon>Bacilli</taxon>
        <taxon>Bacillales</taxon>
        <taxon>Paenibacillaceae</taxon>
        <taxon>Paenibacillus</taxon>
    </lineage>
</organism>
<dbReference type="InterPro" id="IPR004761">
    <property type="entry name" value="Spore_GerAB"/>
</dbReference>
<feature type="transmembrane region" description="Helical" evidence="8">
    <location>
        <begin position="115"/>
        <end position="136"/>
    </location>
</feature>
<dbReference type="PANTHER" id="PTHR34975:SF2">
    <property type="entry name" value="SPORE GERMINATION PROTEIN A2"/>
    <property type="match status" value="1"/>
</dbReference>
<feature type="transmembrane region" description="Helical" evidence="8">
    <location>
        <begin position="148"/>
        <end position="170"/>
    </location>
</feature>
<dbReference type="AlphaFoldDB" id="A0A098MAF7"/>
<comment type="caution">
    <text evidence="9">The sequence shown here is derived from an EMBL/GenBank/DDBJ whole genome shotgun (WGS) entry which is preliminary data.</text>
</comment>
<feature type="transmembrane region" description="Helical" evidence="8">
    <location>
        <begin position="339"/>
        <end position="358"/>
    </location>
</feature>
<keyword evidence="4" id="KW-0309">Germination</keyword>
<keyword evidence="7 8" id="KW-0472">Membrane</keyword>
<accession>A0A098MAF7</accession>
<dbReference type="Proteomes" id="UP000029734">
    <property type="component" value="Unassembled WGS sequence"/>
</dbReference>
<gene>
    <name evidence="9" type="ORF">PWYN_09390</name>
</gene>
<comment type="similarity">
    <text evidence="2">Belongs to the amino acid-polyamine-organocation (APC) superfamily. Spore germination protein (SGP) (TC 2.A.3.9) family.</text>
</comment>
<dbReference type="GO" id="GO:0016020">
    <property type="term" value="C:membrane"/>
    <property type="evidence" value="ECO:0007669"/>
    <property type="project" value="UniProtKB-SubCell"/>
</dbReference>
<evidence type="ECO:0000256" key="4">
    <source>
        <dbReference type="ARBA" id="ARBA00022544"/>
    </source>
</evidence>
<keyword evidence="6 8" id="KW-1133">Transmembrane helix</keyword>
<keyword evidence="3" id="KW-0813">Transport</keyword>
<evidence type="ECO:0000313" key="9">
    <source>
        <dbReference type="EMBL" id="KGE19529.1"/>
    </source>
</evidence>
<reference evidence="9 10" key="1">
    <citation type="submission" date="2014-08" db="EMBL/GenBank/DDBJ databases">
        <authorList>
            <person name="den Bakker H.C."/>
        </authorList>
    </citation>
    <scope>NUCLEOTIDE SEQUENCE [LARGE SCALE GENOMIC DNA]</scope>
    <source>
        <strain evidence="9 10">DSM 18334</strain>
    </source>
</reference>
<evidence type="ECO:0000256" key="2">
    <source>
        <dbReference type="ARBA" id="ARBA00007998"/>
    </source>
</evidence>
<comment type="subcellular location">
    <subcellularLocation>
        <location evidence="1">Membrane</location>
        <topology evidence="1">Multi-pass membrane protein</topology>
    </subcellularLocation>
</comment>
<dbReference type="PIRSF" id="PIRSF006060">
    <property type="entry name" value="AA_transporter"/>
    <property type="match status" value="1"/>
</dbReference>
<dbReference type="EMBL" id="JQCR01000002">
    <property type="protein sequence ID" value="KGE19529.1"/>
    <property type="molecule type" value="Genomic_DNA"/>
</dbReference>
<dbReference type="NCBIfam" id="TIGR00912">
    <property type="entry name" value="2A0309"/>
    <property type="match status" value="1"/>
</dbReference>
<proteinExistence type="inferred from homology"/>